<dbReference type="CDD" id="cd00610">
    <property type="entry name" value="OAT_like"/>
    <property type="match status" value="1"/>
</dbReference>
<keyword evidence="4 8" id="KW-0808">Transferase</keyword>
<dbReference type="NCBIfam" id="TIGR00508">
    <property type="entry name" value="bioA"/>
    <property type="match status" value="1"/>
</dbReference>
<evidence type="ECO:0000256" key="5">
    <source>
        <dbReference type="ARBA" id="ARBA00022691"/>
    </source>
</evidence>
<keyword evidence="5" id="KW-0949">S-adenosyl-L-methionine</keyword>
<organism evidence="8">
    <name type="scientific">hydrothermal vent metagenome</name>
    <dbReference type="NCBI Taxonomy" id="652676"/>
    <lineage>
        <taxon>unclassified sequences</taxon>
        <taxon>metagenomes</taxon>
        <taxon>ecological metagenomes</taxon>
    </lineage>
</organism>
<name>A0A3B0YPB6_9ZZZZ</name>
<accession>A0A3B0YPB6</accession>
<dbReference type="InterPro" id="IPR005815">
    <property type="entry name" value="BioA"/>
</dbReference>
<dbReference type="PROSITE" id="PS00600">
    <property type="entry name" value="AA_TRANSFER_CLASS_3"/>
    <property type="match status" value="1"/>
</dbReference>
<dbReference type="PANTHER" id="PTHR42684">
    <property type="entry name" value="ADENOSYLMETHIONINE-8-AMINO-7-OXONONANOATE AMINOTRANSFERASE"/>
    <property type="match status" value="1"/>
</dbReference>
<dbReference type="PIRSF" id="PIRSF000521">
    <property type="entry name" value="Transaminase_4ab_Lys_Orn"/>
    <property type="match status" value="1"/>
</dbReference>
<dbReference type="Gene3D" id="3.90.1150.10">
    <property type="entry name" value="Aspartate Aminotransferase, domain 1"/>
    <property type="match status" value="1"/>
</dbReference>
<gene>
    <name evidence="8" type="ORF">MNBD_GAMMA12-1851</name>
</gene>
<dbReference type="PANTHER" id="PTHR42684:SF17">
    <property type="entry name" value="ADENOSYLMETHIONINE-8-AMINO-7-OXONONANOATE AMINOTRANSFERASE"/>
    <property type="match status" value="1"/>
</dbReference>
<dbReference type="GO" id="GO:0004015">
    <property type="term" value="F:adenosylmethionine-8-amino-7-oxononanoate transaminase activity"/>
    <property type="evidence" value="ECO:0007669"/>
    <property type="project" value="UniProtKB-EC"/>
</dbReference>
<evidence type="ECO:0000256" key="4">
    <source>
        <dbReference type="ARBA" id="ARBA00022679"/>
    </source>
</evidence>
<keyword evidence="7" id="KW-0663">Pyridoxal phosphate</keyword>
<dbReference type="InterPro" id="IPR015424">
    <property type="entry name" value="PyrdxlP-dep_Trfase"/>
</dbReference>
<sequence length="436" mass="48291">MNKETDKDNYLKSLQDIDRDHIWHPYSAMNSNLPIYQVDSANGVYLNLSDGRQLIDGMSSWWSVIHGYNHPQMNDALSKQLTKMSHVMFGGLTHEPAILLAQKLLELTPSSLQKVFFSDSGSVAVEVAMKMAIQYWHSQQEPQRKTFVSLRNAYHGDTFAAMSVCDPDTGMHSLFQGCMPKQLWVDQPRCRFGEPCADDTLNSLKELFINNNTIAAMIIEPIVQGVGGMWFYSAEYLKKVRKLCNEFGILLIADEIATGFGRTGKMFACEHANVSPDIMCVGKSLTAGYMSLAATLTTKKISDGIDSGSPGIFMHGPTFMANPLACAAALSSIDLLIDSDWVNNIARIEKNLVTGLSHCELLDSVVELRVMGAIAVLEMKKAVNMKSITQAFVDQGVWVRPFGRLVYLMPPYIISNHELAKLCVAVSCVLANPLNY</sequence>
<protein>
    <submittedName>
        <fullName evidence="8">Adenosylmethionine-8-amino-7-oxononanoate aminotransferase</fullName>
        <ecNumber evidence="8">2.6.1.62</ecNumber>
    </submittedName>
</protein>
<dbReference type="Pfam" id="PF00202">
    <property type="entry name" value="Aminotran_3"/>
    <property type="match status" value="1"/>
</dbReference>
<comment type="cofactor">
    <cofactor evidence="1">
        <name>pyridoxal 5'-phosphate</name>
        <dbReference type="ChEBI" id="CHEBI:597326"/>
    </cofactor>
</comment>
<dbReference type="AlphaFoldDB" id="A0A3B0YPB6"/>
<dbReference type="EC" id="2.6.1.62" evidence="8"/>
<dbReference type="NCBIfam" id="NF004624">
    <property type="entry name" value="PRK05964.1"/>
    <property type="match status" value="1"/>
</dbReference>
<dbReference type="SUPFAM" id="SSF53383">
    <property type="entry name" value="PLP-dependent transferases"/>
    <property type="match status" value="1"/>
</dbReference>
<dbReference type="InterPro" id="IPR015422">
    <property type="entry name" value="PyrdxlP-dep_Trfase_small"/>
</dbReference>
<evidence type="ECO:0000256" key="2">
    <source>
        <dbReference type="ARBA" id="ARBA00004746"/>
    </source>
</evidence>
<dbReference type="NCBIfam" id="NF005940">
    <property type="entry name" value="PRK07986.1"/>
    <property type="match status" value="1"/>
</dbReference>
<dbReference type="GO" id="GO:0030170">
    <property type="term" value="F:pyridoxal phosphate binding"/>
    <property type="evidence" value="ECO:0007669"/>
    <property type="project" value="InterPro"/>
</dbReference>
<dbReference type="Gene3D" id="3.40.640.10">
    <property type="entry name" value="Type I PLP-dependent aspartate aminotransferase-like (Major domain)"/>
    <property type="match status" value="1"/>
</dbReference>
<dbReference type="EMBL" id="UOFL01000101">
    <property type="protein sequence ID" value="VAW76189.1"/>
    <property type="molecule type" value="Genomic_DNA"/>
</dbReference>
<dbReference type="FunFam" id="3.40.640.10:FF:000041">
    <property type="entry name" value="Adenosylmethionine-8-amino-7-oxononanoate aminotransferase"/>
    <property type="match status" value="1"/>
</dbReference>
<dbReference type="InterPro" id="IPR005814">
    <property type="entry name" value="Aminotrans_3"/>
</dbReference>
<keyword evidence="3 8" id="KW-0032">Aminotransferase</keyword>
<evidence type="ECO:0000256" key="1">
    <source>
        <dbReference type="ARBA" id="ARBA00001933"/>
    </source>
</evidence>
<dbReference type="InterPro" id="IPR049704">
    <property type="entry name" value="Aminotrans_3_PPA_site"/>
</dbReference>
<dbReference type="UniPathway" id="UPA00078"/>
<evidence type="ECO:0000256" key="3">
    <source>
        <dbReference type="ARBA" id="ARBA00022576"/>
    </source>
</evidence>
<dbReference type="InterPro" id="IPR015421">
    <property type="entry name" value="PyrdxlP-dep_Trfase_major"/>
</dbReference>
<evidence type="ECO:0000256" key="6">
    <source>
        <dbReference type="ARBA" id="ARBA00022756"/>
    </source>
</evidence>
<comment type="pathway">
    <text evidence="2">Cofactor biosynthesis; biotin biosynthesis.</text>
</comment>
<reference evidence="8" key="1">
    <citation type="submission" date="2018-06" db="EMBL/GenBank/DDBJ databases">
        <authorList>
            <person name="Zhirakovskaya E."/>
        </authorList>
    </citation>
    <scope>NUCLEOTIDE SEQUENCE</scope>
</reference>
<dbReference type="GO" id="GO:0009102">
    <property type="term" value="P:biotin biosynthetic process"/>
    <property type="evidence" value="ECO:0007669"/>
    <property type="project" value="UniProtKB-UniPathway"/>
</dbReference>
<evidence type="ECO:0000256" key="7">
    <source>
        <dbReference type="ARBA" id="ARBA00022898"/>
    </source>
</evidence>
<evidence type="ECO:0000313" key="8">
    <source>
        <dbReference type="EMBL" id="VAW76189.1"/>
    </source>
</evidence>
<keyword evidence="6" id="KW-0093">Biotin biosynthesis</keyword>
<dbReference type="HAMAP" id="MF_00834">
    <property type="entry name" value="BioA"/>
    <property type="match status" value="1"/>
</dbReference>
<proteinExistence type="inferred from homology"/>